<dbReference type="Proteomes" id="UP000185812">
    <property type="component" value="Unassembled WGS sequence"/>
</dbReference>
<dbReference type="SUPFAM" id="SSF53633">
    <property type="entry name" value="Carbamate kinase-like"/>
    <property type="match status" value="1"/>
</dbReference>
<dbReference type="CDD" id="cd04238">
    <property type="entry name" value="AAK_NAGK-like"/>
    <property type="match status" value="1"/>
</dbReference>
<evidence type="ECO:0000256" key="9">
    <source>
        <dbReference type="HAMAP-Rule" id="MF_00082"/>
    </source>
</evidence>
<dbReference type="GO" id="GO:0003991">
    <property type="term" value="F:acetylglutamate kinase activity"/>
    <property type="evidence" value="ECO:0007669"/>
    <property type="project" value="UniProtKB-UniRule"/>
</dbReference>
<keyword evidence="9" id="KW-0963">Cytoplasm</keyword>
<dbReference type="PANTHER" id="PTHR23342">
    <property type="entry name" value="N-ACETYLGLUTAMATE SYNTHASE"/>
    <property type="match status" value="1"/>
</dbReference>
<feature type="binding site" evidence="9">
    <location>
        <position position="65"/>
    </location>
    <ligand>
        <name>substrate</name>
    </ligand>
</feature>
<dbReference type="PANTHER" id="PTHR23342:SF0">
    <property type="entry name" value="N-ACETYLGLUTAMATE SYNTHASE, MITOCHONDRIAL"/>
    <property type="match status" value="1"/>
</dbReference>
<gene>
    <name evidence="9" type="primary">argB</name>
    <name evidence="11" type="ORF">SAMN04488087_0174</name>
</gene>
<protein>
    <recommendedName>
        <fullName evidence="9">Acetylglutamate kinase</fullName>
        <ecNumber evidence="9">2.7.2.8</ecNumber>
    </recommendedName>
    <alternativeName>
        <fullName evidence="9">N-acetyl-L-glutamate 5-phosphotransferase</fullName>
    </alternativeName>
    <alternativeName>
        <fullName evidence="9">NAG kinase</fullName>
        <shortName evidence="9">NAGK</shortName>
    </alternativeName>
</protein>
<keyword evidence="7 9" id="KW-0067">ATP-binding</keyword>
<dbReference type="HAMAP" id="MF_00082">
    <property type="entry name" value="ArgB"/>
    <property type="match status" value="1"/>
</dbReference>
<name>A0A1M6PGD6_9BACT</name>
<evidence type="ECO:0000313" key="12">
    <source>
        <dbReference type="Proteomes" id="UP000185812"/>
    </source>
</evidence>
<evidence type="ECO:0000313" key="11">
    <source>
        <dbReference type="EMBL" id="SHK07011.1"/>
    </source>
</evidence>
<dbReference type="STRING" id="633813.SAMN04488087_0174"/>
<dbReference type="InterPro" id="IPR001048">
    <property type="entry name" value="Asp/Glu/Uridylate_kinase"/>
</dbReference>
<accession>A0A1M6PGD6</accession>
<comment type="pathway">
    <text evidence="1 9">Amino-acid biosynthesis; L-arginine biosynthesis; N(2)-acetyl-L-ornithine from L-glutamate: step 2/4.</text>
</comment>
<dbReference type="InterPro" id="IPR004662">
    <property type="entry name" value="AcgluKinase_fam"/>
</dbReference>
<organism evidence="11 12">
    <name type="scientific">Rhodothermus profundi</name>
    <dbReference type="NCBI Taxonomy" id="633813"/>
    <lineage>
        <taxon>Bacteria</taxon>
        <taxon>Pseudomonadati</taxon>
        <taxon>Rhodothermota</taxon>
        <taxon>Rhodothermia</taxon>
        <taxon>Rhodothermales</taxon>
        <taxon>Rhodothermaceae</taxon>
        <taxon>Rhodothermus</taxon>
    </lineage>
</organism>
<dbReference type="RefSeq" id="WP_072713995.1">
    <property type="nucleotide sequence ID" value="NZ_FRAU01000001.1"/>
</dbReference>
<comment type="catalytic activity">
    <reaction evidence="8 9">
        <text>N-acetyl-L-glutamate + ATP = N-acetyl-L-glutamyl 5-phosphate + ADP</text>
        <dbReference type="Rhea" id="RHEA:14629"/>
        <dbReference type="ChEBI" id="CHEBI:30616"/>
        <dbReference type="ChEBI" id="CHEBI:44337"/>
        <dbReference type="ChEBI" id="CHEBI:57936"/>
        <dbReference type="ChEBI" id="CHEBI:456216"/>
        <dbReference type="EC" id="2.7.2.8"/>
    </reaction>
</comment>
<feature type="binding site" evidence="9">
    <location>
        <position position="165"/>
    </location>
    <ligand>
        <name>substrate</name>
    </ligand>
</feature>
<comment type="subcellular location">
    <subcellularLocation>
        <location evidence="9">Cytoplasm</location>
    </subcellularLocation>
</comment>
<feature type="domain" description="Aspartate/glutamate/uridylate kinase" evidence="10">
    <location>
        <begin position="6"/>
        <end position="245"/>
    </location>
</feature>
<dbReference type="EC" id="2.7.2.8" evidence="9"/>
<evidence type="ECO:0000256" key="5">
    <source>
        <dbReference type="ARBA" id="ARBA00022741"/>
    </source>
</evidence>
<dbReference type="Pfam" id="PF00696">
    <property type="entry name" value="AA_kinase"/>
    <property type="match status" value="1"/>
</dbReference>
<dbReference type="InterPro" id="IPR036393">
    <property type="entry name" value="AceGlu_kinase-like_sf"/>
</dbReference>
<feature type="binding site" evidence="9">
    <location>
        <begin position="43"/>
        <end position="44"/>
    </location>
    <ligand>
        <name>substrate</name>
    </ligand>
</feature>
<dbReference type="InterPro" id="IPR037528">
    <property type="entry name" value="ArgB"/>
</dbReference>
<comment type="similarity">
    <text evidence="9">Belongs to the acetylglutamate kinase family. ArgB subfamily.</text>
</comment>
<keyword evidence="5 9" id="KW-0547">Nucleotide-binding</keyword>
<dbReference type="NCBIfam" id="TIGR00761">
    <property type="entry name" value="argB"/>
    <property type="match status" value="1"/>
</dbReference>
<dbReference type="GO" id="GO:0042450">
    <property type="term" value="P:L-arginine biosynthetic process via ornithine"/>
    <property type="evidence" value="ECO:0007669"/>
    <property type="project" value="UniProtKB-UniRule"/>
</dbReference>
<dbReference type="Gene3D" id="3.40.1160.10">
    <property type="entry name" value="Acetylglutamate kinase-like"/>
    <property type="match status" value="1"/>
</dbReference>
<evidence type="ECO:0000256" key="3">
    <source>
        <dbReference type="ARBA" id="ARBA00022605"/>
    </source>
</evidence>
<keyword evidence="12" id="KW-1185">Reference proteome</keyword>
<evidence type="ECO:0000256" key="4">
    <source>
        <dbReference type="ARBA" id="ARBA00022679"/>
    </source>
</evidence>
<evidence type="ECO:0000256" key="8">
    <source>
        <dbReference type="ARBA" id="ARBA00048141"/>
    </source>
</evidence>
<keyword evidence="2 9" id="KW-0055">Arginine biosynthesis</keyword>
<dbReference type="GO" id="GO:0005524">
    <property type="term" value="F:ATP binding"/>
    <property type="evidence" value="ECO:0007669"/>
    <property type="project" value="UniProtKB-UniRule"/>
</dbReference>
<evidence type="ECO:0000256" key="7">
    <source>
        <dbReference type="ARBA" id="ARBA00022840"/>
    </source>
</evidence>
<proteinExistence type="inferred from homology"/>
<feature type="site" description="Transition state stabilizer" evidence="9">
    <location>
        <position position="228"/>
    </location>
</feature>
<evidence type="ECO:0000256" key="1">
    <source>
        <dbReference type="ARBA" id="ARBA00004828"/>
    </source>
</evidence>
<keyword evidence="4 9" id="KW-0808">Transferase</keyword>
<dbReference type="EMBL" id="FRAU01000001">
    <property type="protein sequence ID" value="SHK07011.1"/>
    <property type="molecule type" value="Genomic_DNA"/>
</dbReference>
<keyword evidence="3 9" id="KW-0028">Amino-acid biosynthesis</keyword>
<feature type="site" description="Transition state stabilizer" evidence="9">
    <location>
        <position position="9"/>
    </location>
</feature>
<evidence type="ECO:0000256" key="6">
    <source>
        <dbReference type="ARBA" id="ARBA00022777"/>
    </source>
</evidence>
<dbReference type="UniPathway" id="UPA00068">
    <property type="reaction ID" value="UER00107"/>
</dbReference>
<evidence type="ECO:0000259" key="10">
    <source>
        <dbReference type="Pfam" id="PF00696"/>
    </source>
</evidence>
<dbReference type="OrthoDB" id="9803155at2"/>
<sequence length="262" mass="28271">MTNHPIVVKIGGALLEASESLEAFWKGVVGLRQQAPVVVVHGGGPQATALAQRLGHQPRIVQGRRVTTALDLQILQWALRGELNLRLVATALQYGLPAVGLSAADGGTLRVRRRPPWTIEGETVDFGWVGDVSRVEPALLQHLLAGGYVPVVAPLGIDDEGLLYNVNADTVACALAAALQAHTFLLVTETGGVRRRPDDPTSLLHHCDRLTFEAGLREGWIRGGMQVKLEVAFQALAQHIPEVYILAPDDLLTRRQATRVTP</sequence>
<keyword evidence="6 9" id="KW-0418">Kinase</keyword>
<reference evidence="12" key="1">
    <citation type="submission" date="2016-11" db="EMBL/GenBank/DDBJ databases">
        <authorList>
            <person name="Varghese N."/>
            <person name="Submissions S."/>
        </authorList>
    </citation>
    <scope>NUCLEOTIDE SEQUENCE [LARGE SCALE GENOMIC DNA]</scope>
    <source>
        <strain evidence="12">DSM 22212</strain>
    </source>
</reference>
<dbReference type="GO" id="GO:0005737">
    <property type="term" value="C:cytoplasm"/>
    <property type="evidence" value="ECO:0007669"/>
    <property type="project" value="UniProtKB-SubCell"/>
</dbReference>
<dbReference type="PIRSF" id="PIRSF000728">
    <property type="entry name" value="NAGK"/>
    <property type="match status" value="1"/>
</dbReference>
<dbReference type="AlphaFoldDB" id="A0A1M6PGD6"/>
<comment type="function">
    <text evidence="9">Catalyzes the ATP-dependent phosphorylation of N-acetyl-L-glutamate.</text>
</comment>
<evidence type="ECO:0000256" key="2">
    <source>
        <dbReference type="ARBA" id="ARBA00022571"/>
    </source>
</evidence>